<gene>
    <name evidence="1" type="ORF">LCGC14_1479430</name>
</gene>
<comment type="caution">
    <text evidence="1">The sequence shown here is derived from an EMBL/GenBank/DDBJ whole genome shotgun (WGS) entry which is preliminary data.</text>
</comment>
<reference evidence="1" key="1">
    <citation type="journal article" date="2015" name="Nature">
        <title>Complex archaea that bridge the gap between prokaryotes and eukaryotes.</title>
        <authorList>
            <person name="Spang A."/>
            <person name="Saw J.H."/>
            <person name="Jorgensen S.L."/>
            <person name="Zaremba-Niedzwiedzka K."/>
            <person name="Martijn J."/>
            <person name="Lind A.E."/>
            <person name="van Eijk R."/>
            <person name="Schleper C."/>
            <person name="Guy L."/>
            <person name="Ettema T.J."/>
        </authorList>
    </citation>
    <scope>NUCLEOTIDE SEQUENCE</scope>
</reference>
<sequence length="50" mass="5753">MPSKKLQRASVNYLKDYLTKKRTRILSTKIQAEVGQLIKEKEVDNSIFAA</sequence>
<evidence type="ECO:0000313" key="1">
    <source>
        <dbReference type="EMBL" id="KKM66623.1"/>
    </source>
</evidence>
<feature type="non-terminal residue" evidence="1">
    <location>
        <position position="50"/>
    </location>
</feature>
<dbReference type="EMBL" id="LAZR01010494">
    <property type="protein sequence ID" value="KKM66623.1"/>
    <property type="molecule type" value="Genomic_DNA"/>
</dbReference>
<organism evidence="1">
    <name type="scientific">marine sediment metagenome</name>
    <dbReference type="NCBI Taxonomy" id="412755"/>
    <lineage>
        <taxon>unclassified sequences</taxon>
        <taxon>metagenomes</taxon>
        <taxon>ecological metagenomes</taxon>
    </lineage>
</organism>
<dbReference type="AlphaFoldDB" id="A0A0F9JAL8"/>
<name>A0A0F9JAL8_9ZZZZ</name>
<protein>
    <submittedName>
        <fullName evidence="1">Uncharacterized protein</fullName>
    </submittedName>
</protein>
<proteinExistence type="predicted"/>
<accession>A0A0F9JAL8</accession>